<dbReference type="KEGG" id="dpx:DAPPUDRAFT_340633"/>
<organism evidence="2 3">
    <name type="scientific">Daphnia pulex</name>
    <name type="common">Water flea</name>
    <dbReference type="NCBI Taxonomy" id="6669"/>
    <lineage>
        <taxon>Eukaryota</taxon>
        <taxon>Metazoa</taxon>
        <taxon>Ecdysozoa</taxon>
        <taxon>Arthropoda</taxon>
        <taxon>Crustacea</taxon>
        <taxon>Branchiopoda</taxon>
        <taxon>Diplostraca</taxon>
        <taxon>Cladocera</taxon>
        <taxon>Anomopoda</taxon>
        <taxon>Daphniidae</taxon>
        <taxon>Daphnia</taxon>
    </lineage>
</organism>
<feature type="transmembrane region" description="Helical" evidence="1">
    <location>
        <begin position="12"/>
        <end position="31"/>
    </location>
</feature>
<dbReference type="InParanoid" id="E9I4H0"/>
<dbReference type="AlphaFoldDB" id="E9I4H0"/>
<evidence type="ECO:0000256" key="1">
    <source>
        <dbReference type="SAM" id="Phobius"/>
    </source>
</evidence>
<dbReference type="PhylomeDB" id="E9I4H0"/>
<dbReference type="Proteomes" id="UP000000305">
    <property type="component" value="Unassembled WGS sequence"/>
</dbReference>
<name>E9I4H0_DAPPU</name>
<sequence length="163" mass="18793">MPELILETTLLLVSSITGFYIYLITYILVILTNEEVNLAAQFTGKTRLDVLMQNYLSEAQSTKSFMRQVVCCREILNILDQKVKPFKKRDSITYKLCCDIIHNPLSFRAEHPVKSGMWEVKKGRLLMKQSSIKRLKFRKLNGKKVKKLNKKSNCGSSQESNSK</sequence>
<keyword evidence="3" id="KW-1185">Reference proteome</keyword>
<dbReference type="HOGENOM" id="CLU_1628734_0_0_1"/>
<accession>E9I4H0</accession>
<keyword evidence="1" id="KW-0812">Transmembrane</keyword>
<evidence type="ECO:0000313" key="3">
    <source>
        <dbReference type="Proteomes" id="UP000000305"/>
    </source>
</evidence>
<keyword evidence="1" id="KW-0472">Membrane</keyword>
<protein>
    <submittedName>
        <fullName evidence="2">Uncharacterized protein</fullName>
    </submittedName>
</protein>
<gene>
    <name evidence="2" type="ORF">DAPPUDRAFT_340633</name>
</gene>
<evidence type="ECO:0000313" key="2">
    <source>
        <dbReference type="EMBL" id="EFX61110.1"/>
    </source>
</evidence>
<reference evidence="2 3" key="1">
    <citation type="journal article" date="2011" name="Science">
        <title>The ecoresponsive genome of Daphnia pulex.</title>
        <authorList>
            <person name="Colbourne J.K."/>
            <person name="Pfrender M.E."/>
            <person name="Gilbert D."/>
            <person name="Thomas W.K."/>
            <person name="Tucker A."/>
            <person name="Oakley T.H."/>
            <person name="Tokishita S."/>
            <person name="Aerts A."/>
            <person name="Arnold G.J."/>
            <person name="Basu M.K."/>
            <person name="Bauer D.J."/>
            <person name="Caceres C.E."/>
            <person name="Carmel L."/>
            <person name="Casola C."/>
            <person name="Choi J.H."/>
            <person name="Detter J.C."/>
            <person name="Dong Q."/>
            <person name="Dusheyko S."/>
            <person name="Eads B.D."/>
            <person name="Frohlich T."/>
            <person name="Geiler-Samerotte K.A."/>
            <person name="Gerlach D."/>
            <person name="Hatcher P."/>
            <person name="Jogdeo S."/>
            <person name="Krijgsveld J."/>
            <person name="Kriventseva E.V."/>
            <person name="Kultz D."/>
            <person name="Laforsch C."/>
            <person name="Lindquist E."/>
            <person name="Lopez J."/>
            <person name="Manak J.R."/>
            <person name="Muller J."/>
            <person name="Pangilinan J."/>
            <person name="Patwardhan R.P."/>
            <person name="Pitluck S."/>
            <person name="Pritham E.J."/>
            <person name="Rechtsteiner A."/>
            <person name="Rho M."/>
            <person name="Rogozin I.B."/>
            <person name="Sakarya O."/>
            <person name="Salamov A."/>
            <person name="Schaack S."/>
            <person name="Shapiro H."/>
            <person name="Shiga Y."/>
            <person name="Skalitzky C."/>
            <person name="Smith Z."/>
            <person name="Souvorov A."/>
            <person name="Sung W."/>
            <person name="Tang Z."/>
            <person name="Tsuchiya D."/>
            <person name="Tu H."/>
            <person name="Vos H."/>
            <person name="Wang M."/>
            <person name="Wolf Y.I."/>
            <person name="Yamagata H."/>
            <person name="Yamada T."/>
            <person name="Ye Y."/>
            <person name="Shaw J.R."/>
            <person name="Andrews J."/>
            <person name="Crease T.J."/>
            <person name="Tang H."/>
            <person name="Lucas S.M."/>
            <person name="Robertson H.M."/>
            <person name="Bork P."/>
            <person name="Koonin E.V."/>
            <person name="Zdobnov E.M."/>
            <person name="Grigoriev I.V."/>
            <person name="Lynch M."/>
            <person name="Boore J.L."/>
        </authorList>
    </citation>
    <scope>NUCLEOTIDE SEQUENCE [LARGE SCALE GENOMIC DNA]</scope>
</reference>
<dbReference type="EMBL" id="GL735043">
    <property type="protein sequence ID" value="EFX61110.1"/>
    <property type="molecule type" value="Genomic_DNA"/>
</dbReference>
<keyword evidence="1" id="KW-1133">Transmembrane helix</keyword>
<proteinExistence type="predicted"/>